<gene>
    <name evidence="1" type="ORF">MM171B00234_0019</name>
</gene>
<reference evidence="1" key="1">
    <citation type="submission" date="2020-03" db="EMBL/GenBank/DDBJ databases">
        <title>The deep terrestrial virosphere.</title>
        <authorList>
            <person name="Holmfeldt K."/>
            <person name="Nilsson E."/>
            <person name="Simone D."/>
            <person name="Lopez-Fernandez M."/>
            <person name="Wu X."/>
            <person name="de Brujin I."/>
            <person name="Lundin D."/>
            <person name="Andersson A."/>
            <person name="Bertilsson S."/>
            <person name="Dopson M."/>
        </authorList>
    </citation>
    <scope>NUCLEOTIDE SEQUENCE</scope>
    <source>
        <strain evidence="1">MM171B00234</strain>
    </source>
</reference>
<proteinExistence type="predicted"/>
<dbReference type="AlphaFoldDB" id="A0A6M3MB66"/>
<dbReference type="EMBL" id="MT143884">
    <property type="protein sequence ID" value="QJB04518.1"/>
    <property type="molecule type" value="Genomic_DNA"/>
</dbReference>
<name>A0A6M3MB66_9ZZZZ</name>
<organism evidence="1">
    <name type="scientific">viral metagenome</name>
    <dbReference type="NCBI Taxonomy" id="1070528"/>
    <lineage>
        <taxon>unclassified sequences</taxon>
        <taxon>metagenomes</taxon>
        <taxon>organismal metagenomes</taxon>
    </lineage>
</organism>
<evidence type="ECO:0000313" key="1">
    <source>
        <dbReference type="EMBL" id="QJB04518.1"/>
    </source>
</evidence>
<accession>A0A6M3MB66</accession>
<sequence>MMAEEWEETKKSLLLYEQEPNKPFPSAIPSHQMLVNATFARALRLIMEKMEGS</sequence>
<protein>
    <submittedName>
        <fullName evidence="1">Uncharacterized protein</fullName>
    </submittedName>
</protein>